<protein>
    <submittedName>
        <fullName evidence="1">Uncharacterized protein</fullName>
    </submittedName>
</protein>
<reference evidence="1 2" key="1">
    <citation type="submission" date="2017-09" db="EMBL/GenBank/DDBJ databases">
        <title>Genome sequence of Lactobacillus brevis D7.</title>
        <authorList>
            <person name="Kwon M.-S."/>
            <person name="Lim S.K."/>
            <person name="Choi H.-J."/>
        </authorList>
    </citation>
    <scope>NUCLEOTIDE SEQUENCE [LARGE SCALE GENOMIC DNA]</scope>
    <source>
        <strain evidence="1 2">D7</strain>
    </source>
</reference>
<organism evidence="1 2">
    <name type="scientific">Levilactobacillus brevis</name>
    <name type="common">Lactobacillus brevis</name>
    <dbReference type="NCBI Taxonomy" id="1580"/>
    <lineage>
        <taxon>Bacteria</taxon>
        <taxon>Bacillati</taxon>
        <taxon>Bacillota</taxon>
        <taxon>Bacilli</taxon>
        <taxon>Lactobacillales</taxon>
        <taxon>Lactobacillaceae</taxon>
        <taxon>Levilactobacillus</taxon>
    </lineage>
</organism>
<name>A0A2A3TYN6_LEVBR</name>
<proteinExistence type="predicted"/>
<dbReference type="EMBL" id="NVYO01000001">
    <property type="protein sequence ID" value="PBQ23881.1"/>
    <property type="molecule type" value="Genomic_DNA"/>
</dbReference>
<gene>
    <name evidence="1" type="ORF">CNR29_07560</name>
</gene>
<sequence length="351" mass="40949">MPIPNNNIYIDMILEEESPKQGCSKPVTIIASDGKKYILKNNMVTSPNYSTPSNQDAEFFQEALVSNIADELNIPTPNYAIVIIDDDTLFNFPDLRWKYKFTEGKYFATKMLPNIGNDLVEVFRLASNYKQPYAIRSWHSLFKNIINKEVIPDLIALDFLTINLDRFTNGGNLLFQYRPNGKWLVSIDYGYCFFSPYWNSDAKHHITTKKFDLLNYNNPKAHPEICQSYSACMMKWFYDRSTRANQSTRFKYGVVFDALQHEIEFDSQNPFNPVITKIESLTTTFFVNTISHIIPEWVSGGNVQKEAYVNFLSRQKSLIRPFIEYNMTQNMFTNYKGGQPEWQKDKDINFR</sequence>
<dbReference type="RefSeq" id="WP_024855610.1">
    <property type="nucleotide sequence ID" value="NZ_CP015398.1"/>
</dbReference>
<evidence type="ECO:0000313" key="2">
    <source>
        <dbReference type="Proteomes" id="UP000217918"/>
    </source>
</evidence>
<dbReference type="Pfam" id="PF20613">
    <property type="entry name" value="HipA_2"/>
    <property type="match status" value="1"/>
</dbReference>
<comment type="caution">
    <text evidence="1">The sequence shown here is derived from an EMBL/GenBank/DDBJ whole genome shotgun (WGS) entry which is preliminary data.</text>
</comment>
<evidence type="ECO:0000313" key="1">
    <source>
        <dbReference type="EMBL" id="PBQ23881.1"/>
    </source>
</evidence>
<dbReference type="InterPro" id="IPR046748">
    <property type="entry name" value="HipA_2"/>
</dbReference>
<accession>A0A2A3TYN6</accession>
<dbReference type="AlphaFoldDB" id="A0A2A3TYN6"/>
<dbReference type="Proteomes" id="UP000217918">
    <property type="component" value="Unassembled WGS sequence"/>
</dbReference>